<dbReference type="PANTHER" id="PTHR10146:SF14">
    <property type="entry name" value="PYRIDOXAL PHOSPHATE HOMEOSTASIS PROTEIN"/>
    <property type="match status" value="1"/>
</dbReference>
<dbReference type="SUPFAM" id="SSF51419">
    <property type="entry name" value="PLP-binding barrel"/>
    <property type="match status" value="1"/>
</dbReference>
<dbReference type="GO" id="GO:0030170">
    <property type="term" value="F:pyridoxal phosphate binding"/>
    <property type="evidence" value="ECO:0007669"/>
    <property type="project" value="UniProtKB-UniRule"/>
</dbReference>
<evidence type="ECO:0000256" key="3">
    <source>
        <dbReference type="PIRSR" id="PIRSR004848-1"/>
    </source>
</evidence>
<evidence type="ECO:0000313" key="6">
    <source>
        <dbReference type="EMBL" id="AEE53792.1"/>
    </source>
</evidence>
<feature type="modified residue" description="N6-(pyridoxal phosphate)lysine" evidence="2 3">
    <location>
        <position position="51"/>
    </location>
</feature>
<keyword evidence="7" id="KW-1185">Reference proteome</keyword>
<dbReference type="Proteomes" id="UP000008461">
    <property type="component" value="Chromosome"/>
</dbReference>
<organism evidence="6 7">
    <name type="scientific">Haliscomenobacter hydrossis (strain ATCC 27775 / DSM 1100 / LMG 10767 / O)</name>
    <dbReference type="NCBI Taxonomy" id="760192"/>
    <lineage>
        <taxon>Bacteria</taxon>
        <taxon>Pseudomonadati</taxon>
        <taxon>Bacteroidota</taxon>
        <taxon>Saprospiria</taxon>
        <taxon>Saprospirales</taxon>
        <taxon>Haliscomenobacteraceae</taxon>
        <taxon>Haliscomenobacter</taxon>
    </lineage>
</organism>
<feature type="domain" description="Alanine racemase N-terminal" evidence="5">
    <location>
        <begin position="35"/>
        <end position="246"/>
    </location>
</feature>
<dbReference type="NCBIfam" id="TIGR00044">
    <property type="entry name" value="YggS family pyridoxal phosphate-dependent enzyme"/>
    <property type="match status" value="1"/>
</dbReference>
<accession>F4L0B9</accession>
<comment type="cofactor">
    <cofactor evidence="3">
        <name>pyridoxal 5'-phosphate</name>
        <dbReference type="ChEBI" id="CHEBI:597326"/>
    </cofactor>
</comment>
<reference key="2">
    <citation type="submission" date="2011-04" db="EMBL/GenBank/DDBJ databases">
        <title>Complete sequence of chromosome of Haliscomenobacter hydrossis DSM 1100.</title>
        <authorList>
            <consortium name="US DOE Joint Genome Institute (JGI-PGF)"/>
            <person name="Lucas S."/>
            <person name="Han J."/>
            <person name="Lapidus A."/>
            <person name="Bruce D."/>
            <person name="Goodwin L."/>
            <person name="Pitluck S."/>
            <person name="Peters L."/>
            <person name="Kyrpides N."/>
            <person name="Mavromatis K."/>
            <person name="Ivanova N."/>
            <person name="Ovchinnikova G."/>
            <person name="Pagani I."/>
            <person name="Daligault H."/>
            <person name="Detter J.C."/>
            <person name="Han C."/>
            <person name="Land M."/>
            <person name="Hauser L."/>
            <person name="Markowitz V."/>
            <person name="Cheng J.-F."/>
            <person name="Hugenholtz P."/>
            <person name="Woyke T."/>
            <person name="Wu D."/>
            <person name="Verbarg S."/>
            <person name="Frueling A."/>
            <person name="Brambilla E."/>
            <person name="Klenk H.-P."/>
            <person name="Eisen J.A."/>
        </authorList>
    </citation>
    <scope>NUCLEOTIDE SEQUENCE</scope>
    <source>
        <strain>DSM 1100</strain>
    </source>
</reference>
<dbReference type="eggNOG" id="COG0325">
    <property type="taxonomic scope" value="Bacteria"/>
</dbReference>
<dbReference type="PANTHER" id="PTHR10146">
    <property type="entry name" value="PROLINE SYNTHETASE CO-TRANSCRIBED BACTERIAL HOMOLOG PROTEIN"/>
    <property type="match status" value="1"/>
</dbReference>
<dbReference type="InterPro" id="IPR011078">
    <property type="entry name" value="PyrdxlP_homeostasis"/>
</dbReference>
<proteinExistence type="inferred from homology"/>
<dbReference type="RefSeq" id="WP_013768320.1">
    <property type="nucleotide sequence ID" value="NC_015510.1"/>
</dbReference>
<dbReference type="InterPro" id="IPR029066">
    <property type="entry name" value="PLP-binding_barrel"/>
</dbReference>
<keyword evidence="1 2" id="KW-0663">Pyridoxal phosphate</keyword>
<dbReference type="InterPro" id="IPR001608">
    <property type="entry name" value="Ala_racemase_N"/>
</dbReference>
<evidence type="ECO:0000256" key="1">
    <source>
        <dbReference type="ARBA" id="ARBA00022898"/>
    </source>
</evidence>
<evidence type="ECO:0000256" key="4">
    <source>
        <dbReference type="RuleBase" id="RU004514"/>
    </source>
</evidence>
<dbReference type="STRING" id="760192.Halhy_5969"/>
<dbReference type="KEGG" id="hhy:Halhy_5969"/>
<gene>
    <name evidence="6" type="ordered locus">Halhy_5969</name>
</gene>
<dbReference type="HAMAP" id="MF_02087">
    <property type="entry name" value="PLP_homeostasis"/>
    <property type="match status" value="1"/>
</dbReference>
<protein>
    <recommendedName>
        <fullName evidence="2">Pyridoxal phosphate homeostasis protein</fullName>
        <shortName evidence="2">PLP homeostasis protein</shortName>
    </recommendedName>
</protein>
<dbReference type="FunFam" id="3.20.20.10:FF:000018">
    <property type="entry name" value="Pyridoxal phosphate homeostasis protein"/>
    <property type="match status" value="1"/>
</dbReference>
<name>F4L0B9_HALH1</name>
<dbReference type="CDD" id="cd00635">
    <property type="entry name" value="PLPDE_III_YBL036c_like"/>
    <property type="match status" value="1"/>
</dbReference>
<evidence type="ECO:0000256" key="2">
    <source>
        <dbReference type="HAMAP-Rule" id="MF_02087"/>
    </source>
</evidence>
<comment type="function">
    <text evidence="2">Pyridoxal 5'-phosphate (PLP)-binding protein, which is involved in PLP homeostasis.</text>
</comment>
<comment type="similarity">
    <text evidence="2 4">Belongs to the pyridoxal phosphate-binding protein YggS/PROSC family.</text>
</comment>
<dbReference type="HOGENOM" id="CLU_059988_1_3_10"/>
<dbReference type="Gene3D" id="3.20.20.10">
    <property type="entry name" value="Alanine racemase"/>
    <property type="match status" value="1"/>
</dbReference>
<dbReference type="AlphaFoldDB" id="F4L0B9"/>
<dbReference type="EMBL" id="CP002691">
    <property type="protein sequence ID" value="AEE53792.1"/>
    <property type="molecule type" value="Genomic_DNA"/>
</dbReference>
<reference evidence="6 7" key="1">
    <citation type="journal article" date="2011" name="Stand. Genomic Sci.">
        <title>Complete genome sequence of Haliscomenobacter hydrossis type strain (O).</title>
        <authorList>
            <consortium name="US DOE Joint Genome Institute (JGI-PGF)"/>
            <person name="Daligault H."/>
            <person name="Lapidus A."/>
            <person name="Zeytun A."/>
            <person name="Nolan M."/>
            <person name="Lucas S."/>
            <person name="Del Rio T.G."/>
            <person name="Tice H."/>
            <person name="Cheng J.F."/>
            <person name="Tapia R."/>
            <person name="Han C."/>
            <person name="Goodwin L."/>
            <person name="Pitluck S."/>
            <person name="Liolios K."/>
            <person name="Pagani I."/>
            <person name="Ivanova N."/>
            <person name="Huntemann M."/>
            <person name="Mavromatis K."/>
            <person name="Mikhailova N."/>
            <person name="Pati A."/>
            <person name="Chen A."/>
            <person name="Palaniappan K."/>
            <person name="Land M."/>
            <person name="Hauser L."/>
            <person name="Brambilla E.M."/>
            <person name="Rohde M."/>
            <person name="Verbarg S."/>
            <person name="Goker M."/>
            <person name="Bristow J."/>
            <person name="Eisen J.A."/>
            <person name="Markowitz V."/>
            <person name="Hugenholtz P."/>
            <person name="Kyrpides N.C."/>
            <person name="Klenk H.P."/>
            <person name="Woyke T."/>
        </authorList>
    </citation>
    <scope>NUCLEOTIDE SEQUENCE [LARGE SCALE GENOMIC DNA]</scope>
    <source>
        <strain evidence="7">ATCC 27775 / DSM 1100 / LMG 10767 / O</strain>
    </source>
</reference>
<dbReference type="Pfam" id="PF01168">
    <property type="entry name" value="Ala_racemase_N"/>
    <property type="match status" value="1"/>
</dbReference>
<dbReference type="OrthoDB" id="9804072at2"/>
<sequence>MFFTNVLESLELQQHLQPAFVFLPLENIQLNIMYKELIQQLGTARLVAVSKTQPHEAIMQLYEQGQRIFGENKVQELVPKYEALPKDIEWHLIGHLQSNKVKFIAPFVAMIHSVDSLKLLAEIDKQAAQHQRTIDCLLQFKINDEETKFGLDINEAYALLESATYPNLQHIRICGVMGMASFVEDKAQIQREFKALKQIFDTLKARYFPNEASFKEISMGMSDDYSIAVAEGSTLVRIGTLLFGARNYGNLQ</sequence>
<evidence type="ECO:0000313" key="7">
    <source>
        <dbReference type="Proteomes" id="UP000008461"/>
    </source>
</evidence>
<evidence type="ECO:0000259" key="5">
    <source>
        <dbReference type="Pfam" id="PF01168"/>
    </source>
</evidence>
<dbReference type="PIRSF" id="PIRSF004848">
    <property type="entry name" value="YBL036c_PLPDEIII"/>
    <property type="match status" value="1"/>
</dbReference>